<gene>
    <name evidence="2" type="ORF">BKCO1_1600033</name>
</gene>
<dbReference type="OrthoDB" id="2013972at2759"/>
<dbReference type="PANTHER" id="PTHR43591">
    <property type="entry name" value="METHYLTRANSFERASE"/>
    <property type="match status" value="1"/>
</dbReference>
<dbReference type="GO" id="GO:0032259">
    <property type="term" value="P:methylation"/>
    <property type="evidence" value="ECO:0007669"/>
    <property type="project" value="UniProtKB-KW"/>
</dbReference>
<dbReference type="CDD" id="cd02440">
    <property type="entry name" value="AdoMet_MTases"/>
    <property type="match status" value="1"/>
</dbReference>
<dbReference type="InterPro" id="IPR029063">
    <property type="entry name" value="SAM-dependent_MTases_sf"/>
</dbReference>
<feature type="region of interest" description="Disordered" evidence="1">
    <location>
        <begin position="1"/>
        <end position="53"/>
    </location>
</feature>
<dbReference type="EMBL" id="MNUE01000016">
    <property type="protein sequence ID" value="OJD35634.1"/>
    <property type="molecule type" value="Genomic_DNA"/>
</dbReference>
<dbReference type="GeneID" id="31011741"/>
<feature type="compositionally biased region" description="Low complexity" evidence="1">
    <location>
        <begin position="12"/>
        <end position="45"/>
    </location>
</feature>
<evidence type="ECO:0000313" key="3">
    <source>
        <dbReference type="Proteomes" id="UP000183809"/>
    </source>
</evidence>
<dbReference type="AlphaFoldDB" id="A0A1J9R602"/>
<keyword evidence="3" id="KW-1185">Reference proteome</keyword>
<dbReference type="STRING" id="236234.A0A1J9R602"/>
<dbReference type="RefSeq" id="XP_020131894.1">
    <property type="nucleotide sequence ID" value="XM_020271482.1"/>
</dbReference>
<keyword evidence="2" id="KW-0808">Transferase</keyword>
<dbReference type="SUPFAM" id="SSF53335">
    <property type="entry name" value="S-adenosyl-L-methionine-dependent methyltransferases"/>
    <property type="match status" value="1"/>
</dbReference>
<accession>A0A1J9R602</accession>
<dbReference type="Pfam" id="PF13489">
    <property type="entry name" value="Methyltransf_23"/>
    <property type="match status" value="1"/>
</dbReference>
<dbReference type="GO" id="GO:0008168">
    <property type="term" value="F:methyltransferase activity"/>
    <property type="evidence" value="ECO:0007669"/>
    <property type="project" value="UniProtKB-KW"/>
</dbReference>
<keyword evidence="2" id="KW-0489">Methyltransferase</keyword>
<dbReference type="Gene3D" id="3.40.50.150">
    <property type="entry name" value="Vaccinia Virus protein VP39"/>
    <property type="match status" value="1"/>
</dbReference>
<comment type="caution">
    <text evidence="2">The sequence shown here is derived from an EMBL/GenBank/DDBJ whole genome shotgun (WGS) entry which is preliminary data.</text>
</comment>
<evidence type="ECO:0000313" key="2">
    <source>
        <dbReference type="EMBL" id="OJD35634.1"/>
    </source>
</evidence>
<proteinExistence type="predicted"/>
<name>A0A1J9R602_9PEZI</name>
<evidence type="ECO:0000256" key="1">
    <source>
        <dbReference type="SAM" id="MobiDB-lite"/>
    </source>
</evidence>
<protein>
    <submittedName>
        <fullName evidence="2">Tam domain methyltransferase protein</fullName>
    </submittedName>
</protein>
<sequence>MASGVDADDRGSAQANAHANATANANADADSADSAANAAAAEDSSGSGGARSQTASEAFLDEITQSVSASIYEGRYENGRRYHTYREGAYPLPEDEREQDRLDLIQHWFGLVLKGELQRAPLDWTHDEPSDAPRRVLDVGTGTGLWALDFADLHPDAQVIGTDLSVIQPEWTAPNCHFIIDDAESDWIFTDKESFDYVHVRYLYPGIGDWERLWQQSFEHLRPGGWAESQEISAWFYSDEPGFEHSNIQYWQQTMDDATARIGKRFNRAHEQKDHMIKAGFVNVVQEIIEVPMGTWDKQNLEIGKCALLNAFEGLAPTSLAIFSRVLDWDMPQIETLLAAVRNEFLYSRWKTHAKFYFTYGQKPADA</sequence>
<reference evidence="2 3" key="1">
    <citation type="submission" date="2016-10" db="EMBL/GenBank/DDBJ databases">
        <title>Proteomics and genomics reveal pathogen-plant mechanisms compatible with a hemibiotrophic lifestyle of Diplodia corticola.</title>
        <authorList>
            <person name="Fernandes I."/>
            <person name="De Jonge R."/>
            <person name="Van De Peer Y."/>
            <person name="Devreese B."/>
            <person name="Alves A."/>
            <person name="Esteves A.C."/>
        </authorList>
    </citation>
    <scope>NUCLEOTIDE SEQUENCE [LARGE SCALE GENOMIC DNA]</scope>
    <source>
        <strain evidence="2 3">CBS 112549</strain>
    </source>
</reference>
<dbReference type="Proteomes" id="UP000183809">
    <property type="component" value="Unassembled WGS sequence"/>
</dbReference>
<organism evidence="2 3">
    <name type="scientific">Diplodia corticola</name>
    <dbReference type="NCBI Taxonomy" id="236234"/>
    <lineage>
        <taxon>Eukaryota</taxon>
        <taxon>Fungi</taxon>
        <taxon>Dikarya</taxon>
        <taxon>Ascomycota</taxon>
        <taxon>Pezizomycotina</taxon>
        <taxon>Dothideomycetes</taxon>
        <taxon>Dothideomycetes incertae sedis</taxon>
        <taxon>Botryosphaeriales</taxon>
        <taxon>Botryosphaeriaceae</taxon>
        <taxon>Diplodia</taxon>
    </lineage>
</organism>
<dbReference type="PANTHER" id="PTHR43591:SF24">
    <property type="entry name" value="2-METHOXY-6-POLYPRENYL-1,4-BENZOQUINOL METHYLASE, MITOCHONDRIAL"/>
    <property type="match status" value="1"/>
</dbReference>